<evidence type="ECO:0000259" key="4">
    <source>
        <dbReference type="Pfam" id="PF03466"/>
    </source>
</evidence>
<dbReference type="AlphaFoldDB" id="A0A850P4N7"/>
<evidence type="ECO:0000313" key="5">
    <source>
        <dbReference type="EMBL" id="NVN38043.1"/>
    </source>
</evidence>
<dbReference type="PANTHER" id="PTHR30126">
    <property type="entry name" value="HTH-TYPE TRANSCRIPTIONAL REGULATOR"/>
    <property type="match status" value="1"/>
</dbReference>
<dbReference type="InterPro" id="IPR005119">
    <property type="entry name" value="LysR_subst-bd"/>
</dbReference>
<reference evidence="5 6" key="1">
    <citation type="submission" date="2020-06" db="EMBL/GenBank/DDBJ databases">
        <title>Description of novel acetic acid bacteria.</title>
        <authorList>
            <person name="Sombolestani A."/>
        </authorList>
    </citation>
    <scope>NUCLEOTIDE SEQUENCE [LARGE SCALE GENOMIC DNA]</scope>
    <source>
        <strain evidence="5 6">LMG 25</strain>
    </source>
</reference>
<keyword evidence="3" id="KW-0804">Transcription</keyword>
<keyword evidence="2" id="KW-0805">Transcription regulation</keyword>
<feature type="domain" description="LysR substrate-binding" evidence="4">
    <location>
        <begin position="18"/>
        <end position="219"/>
    </location>
</feature>
<dbReference type="GO" id="GO:0006355">
    <property type="term" value="P:regulation of DNA-templated transcription"/>
    <property type="evidence" value="ECO:0007669"/>
    <property type="project" value="TreeGrafter"/>
</dbReference>
<evidence type="ECO:0000256" key="1">
    <source>
        <dbReference type="ARBA" id="ARBA00009437"/>
    </source>
</evidence>
<proteinExistence type="inferred from homology"/>
<sequence length="224" mass="25524">MASIVSFQSDLSHLHTDVRGPLSVAMVDNLIWDQNFRIVNIFRSIAPLLKDVDLQLHVLSPQDVERAVMDGTAEVGITPSVSESRNLNRKKIFTEDSLLYCGEDHTFFPMKDSEITAAMLKSCRYVRKIHMTDKMFNETNSAFSQQVVSENVESIAIMILTGQYIGFLPEDYASLWTKTGKMRAILPNKFRAHFDFCVITNKTRPASSVQQLFVDHFVREINDE</sequence>
<organism evidence="5 6">
    <name type="scientific">Komagataeibacter swingsii</name>
    <dbReference type="NCBI Taxonomy" id="215220"/>
    <lineage>
        <taxon>Bacteria</taxon>
        <taxon>Pseudomonadati</taxon>
        <taxon>Pseudomonadota</taxon>
        <taxon>Alphaproteobacteria</taxon>
        <taxon>Acetobacterales</taxon>
        <taxon>Acetobacteraceae</taxon>
        <taxon>Komagataeibacter</taxon>
    </lineage>
</organism>
<name>A0A850P4N7_9PROT</name>
<dbReference type="SUPFAM" id="SSF53850">
    <property type="entry name" value="Periplasmic binding protein-like II"/>
    <property type="match status" value="1"/>
</dbReference>
<evidence type="ECO:0000256" key="3">
    <source>
        <dbReference type="ARBA" id="ARBA00023163"/>
    </source>
</evidence>
<dbReference type="PANTHER" id="PTHR30126:SF98">
    <property type="entry name" value="HTH-TYPE TRANSCRIPTIONAL ACTIVATOR BAUR"/>
    <property type="match status" value="1"/>
</dbReference>
<evidence type="ECO:0000313" key="6">
    <source>
        <dbReference type="Proteomes" id="UP000522590"/>
    </source>
</evidence>
<dbReference type="Pfam" id="PF03466">
    <property type="entry name" value="LysR_substrate"/>
    <property type="match status" value="1"/>
</dbReference>
<dbReference type="EMBL" id="JABXXS010000040">
    <property type="protein sequence ID" value="NVN38043.1"/>
    <property type="molecule type" value="Genomic_DNA"/>
</dbReference>
<dbReference type="CDD" id="cd05466">
    <property type="entry name" value="PBP2_LTTR_substrate"/>
    <property type="match status" value="1"/>
</dbReference>
<dbReference type="GO" id="GO:0000976">
    <property type="term" value="F:transcription cis-regulatory region binding"/>
    <property type="evidence" value="ECO:0007669"/>
    <property type="project" value="TreeGrafter"/>
</dbReference>
<evidence type="ECO:0000256" key="2">
    <source>
        <dbReference type="ARBA" id="ARBA00023015"/>
    </source>
</evidence>
<gene>
    <name evidence="5" type="ORF">HUK81_14055</name>
</gene>
<dbReference type="Gene3D" id="3.40.190.290">
    <property type="match status" value="1"/>
</dbReference>
<dbReference type="RefSeq" id="WP_176643766.1">
    <property type="nucleotide sequence ID" value="NZ_JABXXS010000040.1"/>
</dbReference>
<dbReference type="Proteomes" id="UP000522590">
    <property type="component" value="Unassembled WGS sequence"/>
</dbReference>
<comment type="similarity">
    <text evidence="1">Belongs to the LysR transcriptional regulatory family.</text>
</comment>
<comment type="caution">
    <text evidence="5">The sequence shown here is derived from an EMBL/GenBank/DDBJ whole genome shotgun (WGS) entry which is preliminary data.</text>
</comment>
<protein>
    <submittedName>
        <fullName evidence="5">Substrate-binding domain-containing protein</fullName>
    </submittedName>
</protein>
<accession>A0A850P4N7</accession>